<comment type="caution">
    <text evidence="2">The sequence shown here is derived from an EMBL/GenBank/DDBJ whole genome shotgun (WGS) entry which is preliminary data.</text>
</comment>
<dbReference type="Pfam" id="PF09346">
    <property type="entry name" value="SMI1_KNR4"/>
    <property type="match status" value="1"/>
</dbReference>
<sequence>MNIEFESSFKPIENKAIKIFEETYNLNLPDDYKKFLLCQNGGKTVRRRFETNDKTITSSIMLFLPLGKERDEDLEYYYTKYNLGNIVPSNFVPIGFDPADSLICLSVSGEERESVYFCDMDYIEEDKELKQEFVRLISPSFSDFVNTLFKPN</sequence>
<name>A0A1V4H6A0_9BACL</name>
<dbReference type="STRING" id="1469647.BC351_14545"/>
<dbReference type="Gene3D" id="3.40.1580.10">
    <property type="entry name" value="SMI1/KNR4-like"/>
    <property type="match status" value="1"/>
</dbReference>
<dbReference type="Proteomes" id="UP000190626">
    <property type="component" value="Unassembled WGS sequence"/>
</dbReference>
<evidence type="ECO:0000313" key="2">
    <source>
        <dbReference type="EMBL" id="OPH46701.1"/>
    </source>
</evidence>
<organism evidence="2 3">
    <name type="scientific">Paenibacillus ferrarius</name>
    <dbReference type="NCBI Taxonomy" id="1469647"/>
    <lineage>
        <taxon>Bacteria</taxon>
        <taxon>Bacillati</taxon>
        <taxon>Bacillota</taxon>
        <taxon>Bacilli</taxon>
        <taxon>Bacillales</taxon>
        <taxon>Paenibacillaceae</taxon>
        <taxon>Paenibacillus</taxon>
    </lineage>
</organism>
<dbReference type="RefSeq" id="WP_079421469.1">
    <property type="nucleotide sequence ID" value="NZ_MBTG01000073.1"/>
</dbReference>
<evidence type="ECO:0000259" key="1">
    <source>
        <dbReference type="SMART" id="SM00860"/>
    </source>
</evidence>
<feature type="domain" description="Knr4/Smi1-like" evidence="1">
    <location>
        <begin position="11"/>
        <end position="147"/>
    </location>
</feature>
<reference evidence="3" key="1">
    <citation type="submission" date="2016-07" db="EMBL/GenBank/DDBJ databases">
        <authorList>
            <person name="Florea S."/>
            <person name="Webb J.S."/>
            <person name="Jaromczyk J."/>
            <person name="Schardl C.L."/>
        </authorList>
    </citation>
    <scope>NUCLEOTIDE SEQUENCE [LARGE SCALE GENOMIC DNA]</scope>
    <source>
        <strain evidence="3">CY1</strain>
    </source>
</reference>
<protein>
    <recommendedName>
        <fullName evidence="1">Knr4/Smi1-like domain-containing protein</fullName>
    </recommendedName>
</protein>
<gene>
    <name evidence="2" type="ORF">BC351_14545</name>
</gene>
<dbReference type="InterPro" id="IPR018958">
    <property type="entry name" value="Knr4/Smi1-like_dom"/>
</dbReference>
<keyword evidence="3" id="KW-1185">Reference proteome</keyword>
<dbReference type="InterPro" id="IPR037883">
    <property type="entry name" value="Knr4/Smi1-like_sf"/>
</dbReference>
<dbReference type="OrthoDB" id="2220259at2"/>
<dbReference type="SUPFAM" id="SSF160631">
    <property type="entry name" value="SMI1/KNR4-like"/>
    <property type="match status" value="1"/>
</dbReference>
<accession>A0A1V4H6A0</accession>
<dbReference type="SMART" id="SM00860">
    <property type="entry name" value="SMI1_KNR4"/>
    <property type="match status" value="1"/>
</dbReference>
<proteinExistence type="predicted"/>
<evidence type="ECO:0000313" key="3">
    <source>
        <dbReference type="Proteomes" id="UP000190626"/>
    </source>
</evidence>
<dbReference type="EMBL" id="MBTG01000073">
    <property type="protein sequence ID" value="OPH46701.1"/>
    <property type="molecule type" value="Genomic_DNA"/>
</dbReference>
<dbReference type="AlphaFoldDB" id="A0A1V4H6A0"/>